<evidence type="ECO:0000256" key="6">
    <source>
        <dbReference type="ARBA" id="ARBA00023239"/>
    </source>
</evidence>
<comment type="caution">
    <text evidence="9">The sequence shown here is derived from an EMBL/GenBank/DDBJ whole genome shotgun (WGS) entry which is preliminary data.</text>
</comment>
<organism evidence="9 10">
    <name type="scientific">Amycolatopsis coloradensis</name>
    <dbReference type="NCBI Taxonomy" id="76021"/>
    <lineage>
        <taxon>Bacteria</taxon>
        <taxon>Bacillati</taxon>
        <taxon>Actinomycetota</taxon>
        <taxon>Actinomycetes</taxon>
        <taxon>Pseudonocardiales</taxon>
        <taxon>Pseudonocardiaceae</taxon>
        <taxon>Amycolatopsis</taxon>
    </lineage>
</organism>
<dbReference type="Gene3D" id="3.90.1150.10">
    <property type="entry name" value="Aspartate Aminotransferase, domain 1"/>
    <property type="match status" value="1"/>
</dbReference>
<dbReference type="Gene3D" id="1.20.1340.10">
    <property type="entry name" value="dopa decarboxylase, N-terminal domain"/>
    <property type="match status" value="1"/>
</dbReference>
<evidence type="ECO:0000256" key="2">
    <source>
        <dbReference type="ARBA" id="ARBA00009533"/>
    </source>
</evidence>
<dbReference type="PANTHER" id="PTHR11999:SF70">
    <property type="entry name" value="MIP05841P"/>
    <property type="match status" value="1"/>
</dbReference>
<evidence type="ECO:0000313" key="9">
    <source>
        <dbReference type="EMBL" id="OLZ53803.1"/>
    </source>
</evidence>
<evidence type="ECO:0000256" key="7">
    <source>
        <dbReference type="PIRSR" id="PIRSR602129-50"/>
    </source>
</evidence>
<feature type="modified residue" description="N6-(pyridoxal phosphate)lysine" evidence="7">
    <location>
        <position position="285"/>
    </location>
</feature>
<dbReference type="InterPro" id="IPR015424">
    <property type="entry name" value="PyrdxlP-dep_Trfase"/>
</dbReference>
<dbReference type="SUPFAM" id="SSF53383">
    <property type="entry name" value="PLP-dependent transferases"/>
    <property type="match status" value="1"/>
</dbReference>
<protein>
    <submittedName>
        <fullName evidence="9">Aspartate aminotransferase family protein</fullName>
    </submittedName>
</protein>
<dbReference type="Pfam" id="PF00282">
    <property type="entry name" value="Pyridoxal_deC"/>
    <property type="match status" value="1"/>
</dbReference>
<gene>
    <name evidence="9" type="ORF">BS329_11370</name>
</gene>
<dbReference type="Proteomes" id="UP000187486">
    <property type="component" value="Unassembled WGS sequence"/>
</dbReference>
<keyword evidence="5" id="KW-0045">Antibiotic biosynthesis</keyword>
<keyword evidence="4 7" id="KW-0663">Pyridoxal phosphate</keyword>
<dbReference type="InterPro" id="IPR015422">
    <property type="entry name" value="PyrdxlP-dep_Trfase_small"/>
</dbReference>
<evidence type="ECO:0000256" key="3">
    <source>
        <dbReference type="ARBA" id="ARBA00022793"/>
    </source>
</evidence>
<evidence type="ECO:0000256" key="1">
    <source>
        <dbReference type="ARBA" id="ARBA00001933"/>
    </source>
</evidence>
<dbReference type="AlphaFoldDB" id="A0A1R0KXT2"/>
<dbReference type="InterPro" id="IPR015421">
    <property type="entry name" value="PyrdxlP-dep_Trfase_major"/>
</dbReference>
<dbReference type="OrthoDB" id="3335676at2"/>
<dbReference type="GO" id="GO:0008483">
    <property type="term" value="F:transaminase activity"/>
    <property type="evidence" value="ECO:0007669"/>
    <property type="project" value="UniProtKB-KW"/>
</dbReference>
<dbReference type="InterPro" id="IPR002129">
    <property type="entry name" value="PyrdxlP-dep_de-COase"/>
</dbReference>
<dbReference type="Gene3D" id="3.40.640.10">
    <property type="entry name" value="Type I PLP-dependent aspartate aminotransferase-like (Major domain)"/>
    <property type="match status" value="1"/>
</dbReference>
<dbReference type="PANTHER" id="PTHR11999">
    <property type="entry name" value="GROUP II PYRIDOXAL-5-PHOSPHATE DECARBOXYLASE"/>
    <property type="match status" value="1"/>
</dbReference>
<comment type="cofactor">
    <cofactor evidence="1 7 8">
        <name>pyridoxal 5'-phosphate</name>
        <dbReference type="ChEBI" id="CHEBI:597326"/>
    </cofactor>
</comment>
<evidence type="ECO:0000256" key="8">
    <source>
        <dbReference type="RuleBase" id="RU000382"/>
    </source>
</evidence>
<proteinExistence type="inferred from homology"/>
<evidence type="ECO:0000256" key="5">
    <source>
        <dbReference type="ARBA" id="ARBA00023194"/>
    </source>
</evidence>
<accession>A0A1R0KXT2</accession>
<sequence>MSELRGLLAEVAARVADYRESVADGPVFPEETDIRDALGELPEHPRPAADVIGELAEAVAPALVATTGPRYFGFVTGGALDAATAADMLATGWDQSAFNVVTSPAAAIVEDVAGEWLKDVLRLPSTASFGFVTGGQGANTVCLAAARHHVLARAGWDVERRGLNGAPPLKVIASEERHATIDRSLRLLGLGTDAVTPVGADGQGAIDIDGLERTLDGPAIVCLQAGNVNSGAFDDFAAATEIAHRHGAWVHVDGAFGLWAAASPASRPLVAGVERADSWAVDGHKWLNVPYDSGYAFCAHPGSHAAAMSLTAAYLTGQGDGDVRAPSDFVPESSRRARGFATWAALGELGRAGIAELVERCCALARRFAEQLTKAGFTVVNDVVLNQILVSFGDETDRVVEAVQRSGECWMGTTTWHGRRLMRVSVSSWSTTEADVDRSVAAIQAAWASVASRG</sequence>
<keyword evidence="3" id="KW-0210">Decarboxylase</keyword>
<keyword evidence="9" id="KW-0032">Aminotransferase</keyword>
<dbReference type="EMBL" id="MQUQ01000005">
    <property type="protein sequence ID" value="OLZ53803.1"/>
    <property type="molecule type" value="Genomic_DNA"/>
</dbReference>
<keyword evidence="9" id="KW-0808">Transferase</keyword>
<dbReference type="InterPro" id="IPR010977">
    <property type="entry name" value="Aromatic_deC"/>
</dbReference>
<comment type="similarity">
    <text evidence="2 8">Belongs to the group II decarboxylase family.</text>
</comment>
<dbReference type="GO" id="GO:0030170">
    <property type="term" value="F:pyridoxal phosphate binding"/>
    <property type="evidence" value="ECO:0007669"/>
    <property type="project" value="InterPro"/>
</dbReference>
<evidence type="ECO:0000256" key="4">
    <source>
        <dbReference type="ARBA" id="ARBA00022898"/>
    </source>
</evidence>
<reference evidence="9 10" key="1">
    <citation type="submission" date="2016-01" db="EMBL/GenBank/DDBJ databases">
        <title>Amycolatopsis coloradensis genome sequencing and assembly.</title>
        <authorList>
            <person name="Mayilraj S."/>
        </authorList>
    </citation>
    <scope>NUCLEOTIDE SEQUENCE [LARGE SCALE GENOMIC DNA]</scope>
    <source>
        <strain evidence="9 10">DSM 44225</strain>
    </source>
</reference>
<name>A0A1R0KXT2_9PSEU</name>
<keyword evidence="10" id="KW-1185">Reference proteome</keyword>
<evidence type="ECO:0000313" key="10">
    <source>
        <dbReference type="Proteomes" id="UP000187486"/>
    </source>
</evidence>
<keyword evidence="6 8" id="KW-0456">Lyase</keyword>
<dbReference type="STRING" id="76021.BS329_11370"/>
<dbReference type="GO" id="GO:0019752">
    <property type="term" value="P:carboxylic acid metabolic process"/>
    <property type="evidence" value="ECO:0007669"/>
    <property type="project" value="InterPro"/>
</dbReference>
<dbReference type="GO" id="GO:0004058">
    <property type="term" value="F:aromatic-L-amino-acid decarboxylase activity"/>
    <property type="evidence" value="ECO:0007669"/>
    <property type="project" value="UniProtKB-ARBA"/>
</dbReference>
<dbReference type="GO" id="GO:0017000">
    <property type="term" value="P:antibiotic biosynthetic process"/>
    <property type="evidence" value="ECO:0007669"/>
    <property type="project" value="UniProtKB-KW"/>
</dbReference>
<dbReference type="RefSeq" id="WP_076160192.1">
    <property type="nucleotide sequence ID" value="NZ_JBEZVB010000001.1"/>
</dbReference>